<evidence type="ECO:0000313" key="2">
    <source>
        <dbReference type="EMBL" id="MCR8630084.1"/>
    </source>
</evidence>
<dbReference type="SUPFAM" id="SSF52317">
    <property type="entry name" value="Class I glutamine amidotransferase-like"/>
    <property type="match status" value="1"/>
</dbReference>
<dbReference type="Pfam" id="PF06283">
    <property type="entry name" value="ThuA"/>
    <property type="match status" value="1"/>
</dbReference>
<feature type="domain" description="ThuA-like" evidence="1">
    <location>
        <begin position="29"/>
        <end position="206"/>
    </location>
</feature>
<dbReference type="Proteomes" id="UP001300012">
    <property type="component" value="Unassembled WGS sequence"/>
</dbReference>
<reference evidence="2 3" key="1">
    <citation type="submission" date="2022-08" db="EMBL/GenBank/DDBJ databases">
        <title>Paenibacillus endoradicis sp. nov., Paenibacillus radicibacter sp. nov and Paenibacillus pararadicis sp. nov., three cold-adapted plant growth-promoting bacteria isolated from root of Larix gmelinii in Great Khingan.</title>
        <authorList>
            <person name="Xue H."/>
        </authorList>
    </citation>
    <scope>NUCLEOTIDE SEQUENCE [LARGE SCALE GENOMIC DNA]</scope>
    <source>
        <strain evidence="2 3">N5-1-1-5</strain>
    </source>
</reference>
<dbReference type="PANTHER" id="PTHR40469:SF2">
    <property type="entry name" value="GALACTOSE-BINDING DOMAIN-LIKE SUPERFAMILY PROTEIN"/>
    <property type="match status" value="1"/>
</dbReference>
<evidence type="ECO:0000259" key="1">
    <source>
        <dbReference type="Pfam" id="PF06283"/>
    </source>
</evidence>
<sequence>MAEKILLVGDGEAAIYHPLEPVRLELEAILKDEFELISTEDYNAFVNLESSEYKLCICYTDCWKRDLTSGQTAGLLKFVSGGGSLIVLHSGISIQGRYELLQMVGAKFTHHPKYQSLNYYGTLEGHPLLVDVDNFTVDEEPYMFEFDPFSKKTVFLEYEYEGERYPAGWEQDYGLGKVIYLQPGHNAASFRPAAYRQLVLNSARWAAAREQV</sequence>
<proteinExistence type="predicted"/>
<dbReference type="RefSeq" id="WP_258211685.1">
    <property type="nucleotide sequence ID" value="NZ_JANQBD010000001.1"/>
</dbReference>
<dbReference type="EMBL" id="JANQBD010000001">
    <property type="protein sequence ID" value="MCR8630084.1"/>
    <property type="molecule type" value="Genomic_DNA"/>
</dbReference>
<accession>A0ABT1YA60</accession>
<comment type="caution">
    <text evidence="2">The sequence shown here is derived from an EMBL/GenBank/DDBJ whole genome shotgun (WGS) entry which is preliminary data.</text>
</comment>
<keyword evidence="3" id="KW-1185">Reference proteome</keyword>
<dbReference type="InterPro" id="IPR029010">
    <property type="entry name" value="ThuA-like"/>
</dbReference>
<gene>
    <name evidence="2" type="ORF">NV381_02600</name>
</gene>
<name>A0ABT1YA60_9BACL</name>
<dbReference type="InterPro" id="IPR029062">
    <property type="entry name" value="Class_I_gatase-like"/>
</dbReference>
<dbReference type="Gene3D" id="3.40.50.880">
    <property type="match status" value="1"/>
</dbReference>
<evidence type="ECO:0000313" key="3">
    <source>
        <dbReference type="Proteomes" id="UP001300012"/>
    </source>
</evidence>
<protein>
    <submittedName>
        <fullName evidence="2">ThuA domain-containing protein</fullName>
    </submittedName>
</protein>
<organism evidence="2 3">
    <name type="scientific">Paenibacillus radicis</name>
    <name type="common">ex Xue et al. 2023</name>
    <dbReference type="NCBI Taxonomy" id="2972489"/>
    <lineage>
        <taxon>Bacteria</taxon>
        <taxon>Bacillati</taxon>
        <taxon>Bacillota</taxon>
        <taxon>Bacilli</taxon>
        <taxon>Bacillales</taxon>
        <taxon>Paenibacillaceae</taxon>
        <taxon>Paenibacillus</taxon>
    </lineage>
</organism>
<dbReference type="PANTHER" id="PTHR40469">
    <property type="entry name" value="SECRETED GLYCOSYL HYDROLASE"/>
    <property type="match status" value="1"/>
</dbReference>